<keyword evidence="3" id="KW-1185">Reference proteome</keyword>
<name>A0A6A4HGN5_9AGAR</name>
<feature type="compositionally biased region" description="Acidic residues" evidence="1">
    <location>
        <begin position="299"/>
        <end position="308"/>
    </location>
</feature>
<evidence type="ECO:0000256" key="1">
    <source>
        <dbReference type="SAM" id="MobiDB-lite"/>
    </source>
</evidence>
<organism evidence="2 3">
    <name type="scientific">Gymnopus androsaceus JB14</name>
    <dbReference type="NCBI Taxonomy" id="1447944"/>
    <lineage>
        <taxon>Eukaryota</taxon>
        <taxon>Fungi</taxon>
        <taxon>Dikarya</taxon>
        <taxon>Basidiomycota</taxon>
        <taxon>Agaricomycotina</taxon>
        <taxon>Agaricomycetes</taxon>
        <taxon>Agaricomycetidae</taxon>
        <taxon>Agaricales</taxon>
        <taxon>Marasmiineae</taxon>
        <taxon>Omphalotaceae</taxon>
        <taxon>Gymnopus</taxon>
    </lineage>
</organism>
<protein>
    <submittedName>
        <fullName evidence="2">Uncharacterized protein</fullName>
    </submittedName>
</protein>
<accession>A0A6A4HGN5</accession>
<gene>
    <name evidence="2" type="ORF">BT96DRAFT_940685</name>
</gene>
<proteinExistence type="predicted"/>
<reference evidence="2" key="1">
    <citation type="journal article" date="2019" name="Environ. Microbiol.">
        <title>Fungal ecological strategies reflected in gene transcription - a case study of two litter decomposers.</title>
        <authorList>
            <person name="Barbi F."/>
            <person name="Kohler A."/>
            <person name="Barry K."/>
            <person name="Baskaran P."/>
            <person name="Daum C."/>
            <person name="Fauchery L."/>
            <person name="Ihrmark K."/>
            <person name="Kuo A."/>
            <person name="LaButti K."/>
            <person name="Lipzen A."/>
            <person name="Morin E."/>
            <person name="Grigoriev I.V."/>
            <person name="Henrissat B."/>
            <person name="Lindahl B."/>
            <person name="Martin F."/>
        </authorList>
    </citation>
    <scope>NUCLEOTIDE SEQUENCE</scope>
    <source>
        <strain evidence="2">JB14</strain>
    </source>
</reference>
<sequence>MNMVLVEVVSKVLYVQNKATSCLKVITDHHKVPSTALSNSRRDVDPYLANAIVCLQLFRICGEGEILWAVHCTLALSDSTKYGSVMMPATIRIDVPHLPERKSARCIKVELLPVAWFHEQGAQQFLSHGSYSSSGHRFVKYEVHLPKHNRTYWEVATADTWVRGFGYDFSLGYCTLVLGHGWPQGSGKRVQSDIAGHVKGMSMTGIFYADASQKRYIDWFNECKNFDYAKFGTFNAPWVTFESGSKQDSLGAWTVDLFGILGQYCESVDEIFKIQNNFLGIVRESVGRDRVPAKSGDGSAEDGTGELT</sequence>
<dbReference type="EMBL" id="ML769492">
    <property type="protein sequence ID" value="KAE9397792.1"/>
    <property type="molecule type" value="Genomic_DNA"/>
</dbReference>
<feature type="region of interest" description="Disordered" evidence="1">
    <location>
        <begin position="289"/>
        <end position="308"/>
    </location>
</feature>
<dbReference type="Proteomes" id="UP000799118">
    <property type="component" value="Unassembled WGS sequence"/>
</dbReference>
<dbReference type="AlphaFoldDB" id="A0A6A4HGN5"/>
<evidence type="ECO:0000313" key="2">
    <source>
        <dbReference type="EMBL" id="KAE9397792.1"/>
    </source>
</evidence>
<evidence type="ECO:0000313" key="3">
    <source>
        <dbReference type="Proteomes" id="UP000799118"/>
    </source>
</evidence>